<evidence type="ECO:0000313" key="7">
    <source>
        <dbReference type="Proteomes" id="UP001595711"/>
    </source>
</evidence>
<keyword evidence="3" id="KW-0812">Transmembrane</keyword>
<evidence type="ECO:0000259" key="4">
    <source>
        <dbReference type="Pfam" id="PF09822"/>
    </source>
</evidence>
<accession>A0ABV7VDN4</accession>
<dbReference type="EMBL" id="JBHRYJ010000001">
    <property type="protein sequence ID" value="MFC3674731.1"/>
    <property type="molecule type" value="Genomic_DNA"/>
</dbReference>
<evidence type="ECO:0000256" key="3">
    <source>
        <dbReference type="SAM" id="Phobius"/>
    </source>
</evidence>
<organism evidence="6 7">
    <name type="scientific">Ferrovibrio xuzhouensis</name>
    <dbReference type="NCBI Taxonomy" id="1576914"/>
    <lineage>
        <taxon>Bacteria</taxon>
        <taxon>Pseudomonadati</taxon>
        <taxon>Pseudomonadota</taxon>
        <taxon>Alphaproteobacteria</taxon>
        <taxon>Rhodospirillales</taxon>
        <taxon>Rhodospirillaceae</taxon>
        <taxon>Ferrovibrio</taxon>
    </lineage>
</organism>
<evidence type="ECO:0000313" key="6">
    <source>
        <dbReference type="EMBL" id="MFC3674731.1"/>
    </source>
</evidence>
<feature type="transmembrane region" description="Helical" evidence="3">
    <location>
        <begin position="615"/>
        <end position="640"/>
    </location>
</feature>
<feature type="region of interest" description="Disordered" evidence="2">
    <location>
        <begin position="425"/>
        <end position="459"/>
    </location>
</feature>
<evidence type="ECO:0000256" key="1">
    <source>
        <dbReference type="SAM" id="Coils"/>
    </source>
</evidence>
<feature type="domain" description="ABC-type uncharacterised transport system" evidence="4">
    <location>
        <begin position="177"/>
        <end position="507"/>
    </location>
</feature>
<dbReference type="RefSeq" id="WP_379722132.1">
    <property type="nucleotide sequence ID" value="NZ_JBHRYJ010000001.1"/>
</dbReference>
<proteinExistence type="predicted"/>
<feature type="compositionally biased region" description="Basic and acidic residues" evidence="2">
    <location>
        <begin position="438"/>
        <end position="451"/>
    </location>
</feature>
<evidence type="ECO:0000259" key="5">
    <source>
        <dbReference type="Pfam" id="PF23357"/>
    </source>
</evidence>
<keyword evidence="1" id="KW-0175">Coiled coil</keyword>
<protein>
    <submittedName>
        <fullName evidence="6">Gldg family protein</fullName>
    </submittedName>
</protein>
<feature type="domain" description="DUF7088" evidence="5">
    <location>
        <begin position="42"/>
        <end position="139"/>
    </location>
</feature>
<sequence>MKTGSKALLTGTGLVAAFAIFFGVNVLSNQGLRSARIDLTEARLYTLSDGTRNVIKAIPEPITLRFFFSDRLSSAAPQLKQYGNRVRELLERYAALSGGKIHLEVIDPEPFTESEDRAVQAGLQAAPLPDGGQLYFGLVGSNALDQQQSIPFFQADREQFLEYDLTKMVYGLSNPKKPTVGILGSLPLEYGPGGMMAAMRGQSQPYLILDQIKQFFDVKMLDASKPDEINDKLGVLLLAHPKDLKPAEKYAIDQFVLKGGHLIVFSDPYSETMAAMPNPMTGQPIPPGMDQSSLMNDLFKAWGVKIEPGKFVADLTLAQRVQTGKPGAAAVVDYVPWLNIPQQNMDHGDIVTASLTNINGASFGAIETLPGATTKVTPLMTSSDKAMLMDVSNIQGDPDPEAIAGKFKPDGKTYVLAARISGPAKTAFPDGAPAPEQKAGDKPADAAKPADAKPAAPEVKESVKPINVLLVADADMLDDRFWARTQQMFGQNVFVPIAANADFLVNAIDNMAGSSDLIGLRSRGRAQRPFEKIEAMRRDADQQFLARQNELQKKMEDTQKKLADLQSKAQGQSNALLTAEQQATIDTFRDQLLQTRRELRNVQHQLNRGIERLQLLIKFINIGLMPLLAAVVAVGLGIFWRRRRQRRALEG</sequence>
<keyword evidence="3" id="KW-1133">Transmembrane helix</keyword>
<reference evidence="7" key="1">
    <citation type="journal article" date="2019" name="Int. J. Syst. Evol. Microbiol.">
        <title>The Global Catalogue of Microorganisms (GCM) 10K type strain sequencing project: providing services to taxonomists for standard genome sequencing and annotation.</title>
        <authorList>
            <consortium name="The Broad Institute Genomics Platform"/>
            <consortium name="The Broad Institute Genome Sequencing Center for Infectious Disease"/>
            <person name="Wu L."/>
            <person name="Ma J."/>
        </authorList>
    </citation>
    <scope>NUCLEOTIDE SEQUENCE [LARGE SCALE GENOMIC DNA]</scope>
    <source>
        <strain evidence="7">KCTC 42182</strain>
    </source>
</reference>
<feature type="coiled-coil region" evidence="1">
    <location>
        <begin position="548"/>
        <end position="605"/>
    </location>
</feature>
<comment type="caution">
    <text evidence="6">The sequence shown here is derived from an EMBL/GenBank/DDBJ whole genome shotgun (WGS) entry which is preliminary data.</text>
</comment>
<dbReference type="Pfam" id="PF23357">
    <property type="entry name" value="DUF7088"/>
    <property type="match status" value="1"/>
</dbReference>
<gene>
    <name evidence="6" type="ORF">ACFOOQ_04195</name>
</gene>
<dbReference type="InterPro" id="IPR019196">
    <property type="entry name" value="ABC_transp_unknown"/>
</dbReference>
<name>A0ABV7VDN4_9PROT</name>
<dbReference type="Pfam" id="PF09822">
    <property type="entry name" value="ABC_transp_aux"/>
    <property type="match status" value="1"/>
</dbReference>
<dbReference type="Proteomes" id="UP001595711">
    <property type="component" value="Unassembled WGS sequence"/>
</dbReference>
<dbReference type="InterPro" id="IPR055396">
    <property type="entry name" value="DUF7088"/>
</dbReference>
<keyword evidence="3" id="KW-0472">Membrane</keyword>
<keyword evidence="7" id="KW-1185">Reference proteome</keyword>
<evidence type="ECO:0000256" key="2">
    <source>
        <dbReference type="SAM" id="MobiDB-lite"/>
    </source>
</evidence>